<feature type="transmembrane region" description="Helical" evidence="14">
    <location>
        <begin position="201"/>
        <end position="218"/>
    </location>
</feature>
<dbReference type="GO" id="GO:0046872">
    <property type="term" value="F:metal ion binding"/>
    <property type="evidence" value="ECO:0007669"/>
    <property type="project" value="UniProtKB-KW"/>
</dbReference>
<evidence type="ECO:0000256" key="14">
    <source>
        <dbReference type="SAM" id="Phobius"/>
    </source>
</evidence>
<dbReference type="GO" id="GO:0022904">
    <property type="term" value="P:respiratory electron transport chain"/>
    <property type="evidence" value="ECO:0007669"/>
    <property type="project" value="InterPro"/>
</dbReference>
<dbReference type="GO" id="GO:0009061">
    <property type="term" value="P:anaerobic respiration"/>
    <property type="evidence" value="ECO:0007669"/>
    <property type="project" value="TreeGrafter"/>
</dbReference>
<evidence type="ECO:0000256" key="9">
    <source>
        <dbReference type="ARBA" id="ARBA00022982"/>
    </source>
</evidence>
<accession>A0A2N7UET3</accession>
<keyword evidence="17" id="KW-1185">Reference proteome</keyword>
<feature type="region of interest" description="Disordered" evidence="13">
    <location>
        <begin position="1"/>
        <end position="20"/>
    </location>
</feature>
<feature type="transmembrane region" description="Helical" evidence="14">
    <location>
        <begin position="285"/>
        <end position="309"/>
    </location>
</feature>
<evidence type="ECO:0000256" key="11">
    <source>
        <dbReference type="ARBA" id="ARBA00023004"/>
    </source>
</evidence>
<evidence type="ECO:0000256" key="3">
    <source>
        <dbReference type="ARBA" id="ARBA00010747"/>
    </source>
</evidence>
<sequence length="370" mass="40441">MPTTSPTTPPNRGKEASMSMTNSGASLWRMMLLALLLLAGLGLTQPALAQADPDREAATAVGGVSPDTWRQVRSGETGPNFRDSRNDSRYNLVNAAGQTWREIRNHWVTPFGLIAIGGMLAMIVIFYLIFGRKTLDERPTGRKLLRWSLVDRSLHWTVASLFIILAISGLNILYGKLIFRSLFGDAVWGAMISASKVAHNYLGPLFGILLIIILARFLKHNLPKRHDLEWFKKGGGLVGKGHPDAGFANAGEKVWYWLLASVGLVVVISGFVLDFPNYGQARDTMMWANVIHAIGALGLTAVAVGHIYIGTLGTEGSLEGMTTGYVDESWAKEHHNLWYDEVKDQAVDEQQIERDTSSSGDPASGRPGEA</sequence>
<dbReference type="GO" id="GO:0008863">
    <property type="term" value="F:formate dehydrogenase (NAD+) activity"/>
    <property type="evidence" value="ECO:0007669"/>
    <property type="project" value="InterPro"/>
</dbReference>
<feature type="transmembrane region" description="Helical" evidence="14">
    <location>
        <begin position="111"/>
        <end position="132"/>
    </location>
</feature>
<keyword evidence="6" id="KW-0349">Heme</keyword>
<dbReference type="PANTHER" id="PTHR30074:SF6">
    <property type="entry name" value="FORMATE DEHYDROGENASE GAMMA SUBUNIT"/>
    <property type="match status" value="1"/>
</dbReference>
<evidence type="ECO:0000259" key="15">
    <source>
        <dbReference type="Pfam" id="PF01292"/>
    </source>
</evidence>
<dbReference type="EMBL" id="PNRG01000032">
    <property type="protein sequence ID" value="PMR78891.1"/>
    <property type="molecule type" value="Genomic_DNA"/>
</dbReference>
<evidence type="ECO:0000256" key="4">
    <source>
        <dbReference type="ARBA" id="ARBA00022448"/>
    </source>
</evidence>
<dbReference type="GO" id="GO:0009055">
    <property type="term" value="F:electron transfer activity"/>
    <property type="evidence" value="ECO:0007669"/>
    <property type="project" value="InterPro"/>
</dbReference>
<feature type="domain" description="Cytochrome b561 bacterial/Ni-hydrogenase" evidence="15">
    <location>
        <begin position="146"/>
        <end position="324"/>
    </location>
</feature>
<keyword evidence="9" id="KW-0249">Electron transport</keyword>
<dbReference type="InterPro" id="IPR011577">
    <property type="entry name" value="Cyt_b561_bac/Ni-Hgenase"/>
</dbReference>
<comment type="caution">
    <text evidence="16">The sequence shown here is derived from an EMBL/GenBank/DDBJ whole genome shotgun (WGS) entry which is preliminary data.</text>
</comment>
<name>A0A2N7UET3_9GAMM</name>
<dbReference type="SUPFAM" id="SSF81342">
    <property type="entry name" value="Transmembrane di-heme cytochromes"/>
    <property type="match status" value="1"/>
</dbReference>
<dbReference type="InterPro" id="IPR051817">
    <property type="entry name" value="FDH_cytochrome_b556_subunit"/>
</dbReference>
<dbReference type="Pfam" id="PF01292">
    <property type="entry name" value="Ni_hydr_CYTB"/>
    <property type="match status" value="1"/>
</dbReference>
<evidence type="ECO:0000256" key="6">
    <source>
        <dbReference type="ARBA" id="ARBA00022617"/>
    </source>
</evidence>
<dbReference type="Proteomes" id="UP000235547">
    <property type="component" value="Unassembled WGS sequence"/>
</dbReference>
<reference evidence="16 17" key="1">
    <citation type="submission" date="2018-01" db="EMBL/GenBank/DDBJ databases">
        <title>Halomonas endophytica sp. nov., isolated from storage liquid in the stems of Populus euphratica.</title>
        <authorList>
            <person name="Chen C."/>
        </authorList>
    </citation>
    <scope>NUCLEOTIDE SEQUENCE [LARGE SCALE GENOMIC DNA]</scope>
    <source>
        <strain evidence="16 17">BZ-SZ-XJ27</strain>
    </source>
</reference>
<evidence type="ECO:0000256" key="2">
    <source>
        <dbReference type="ARBA" id="ARBA00004651"/>
    </source>
</evidence>
<dbReference type="InterPro" id="IPR016174">
    <property type="entry name" value="Di-haem_cyt_TM"/>
</dbReference>
<dbReference type="GO" id="GO:0009326">
    <property type="term" value="C:formate dehydrogenase complex"/>
    <property type="evidence" value="ECO:0007669"/>
    <property type="project" value="InterPro"/>
</dbReference>
<evidence type="ECO:0000256" key="7">
    <source>
        <dbReference type="ARBA" id="ARBA00022692"/>
    </source>
</evidence>
<evidence type="ECO:0000256" key="13">
    <source>
        <dbReference type="SAM" id="MobiDB-lite"/>
    </source>
</evidence>
<dbReference type="GO" id="GO:0036397">
    <property type="term" value="F:formate dehydrogenase (quinone) activity"/>
    <property type="evidence" value="ECO:0007669"/>
    <property type="project" value="TreeGrafter"/>
</dbReference>
<keyword evidence="7 14" id="KW-0812">Transmembrane</keyword>
<keyword evidence="10 14" id="KW-1133">Transmembrane helix</keyword>
<evidence type="ECO:0000313" key="17">
    <source>
        <dbReference type="Proteomes" id="UP000235547"/>
    </source>
</evidence>
<organism evidence="16 17">
    <name type="scientific">Halomonas urumqiensis</name>
    <dbReference type="NCBI Taxonomy" id="1684789"/>
    <lineage>
        <taxon>Bacteria</taxon>
        <taxon>Pseudomonadati</taxon>
        <taxon>Pseudomonadota</taxon>
        <taxon>Gammaproteobacteria</taxon>
        <taxon>Oceanospirillales</taxon>
        <taxon>Halomonadaceae</taxon>
        <taxon>Halomonas</taxon>
    </lineage>
</organism>
<comment type="cofactor">
    <cofactor evidence="1">
        <name>heme</name>
        <dbReference type="ChEBI" id="CHEBI:30413"/>
    </cofactor>
</comment>
<dbReference type="PANTHER" id="PTHR30074">
    <property type="entry name" value="FORMATE DEHYDROGENASE, NITRATE-INDUCIBLE, CYTOCHROME B556 FDN SUBUNIT"/>
    <property type="match status" value="1"/>
</dbReference>
<dbReference type="FunFam" id="1.20.950.20:FF:000002">
    <property type="entry name" value="Formate dehydrogenase cytochrome b556 subunit"/>
    <property type="match status" value="1"/>
</dbReference>
<feature type="region of interest" description="Disordered" evidence="13">
    <location>
        <begin position="348"/>
        <end position="370"/>
    </location>
</feature>
<gene>
    <name evidence="16" type="ORF">C1H70_14100</name>
</gene>
<evidence type="ECO:0000313" key="16">
    <source>
        <dbReference type="EMBL" id="PMR78891.1"/>
    </source>
</evidence>
<evidence type="ECO:0000256" key="5">
    <source>
        <dbReference type="ARBA" id="ARBA00022475"/>
    </source>
</evidence>
<keyword evidence="4" id="KW-0813">Transport</keyword>
<comment type="similarity">
    <text evidence="3">Belongs to the formate dehydrogenase gamma subunit family.</text>
</comment>
<keyword evidence="5" id="KW-1003">Cell membrane</keyword>
<evidence type="ECO:0000256" key="1">
    <source>
        <dbReference type="ARBA" id="ARBA00001971"/>
    </source>
</evidence>
<dbReference type="InterPro" id="IPR006471">
    <property type="entry name" value="Formate_DH_gsu"/>
</dbReference>
<dbReference type="Gene3D" id="1.20.950.20">
    <property type="entry name" value="Transmembrane di-heme cytochromes, Chain C"/>
    <property type="match status" value="1"/>
</dbReference>
<keyword evidence="11" id="KW-0408">Iron</keyword>
<comment type="subcellular location">
    <subcellularLocation>
        <location evidence="2">Cell membrane</location>
        <topology evidence="2">Multi-pass membrane protein</topology>
    </subcellularLocation>
</comment>
<dbReference type="AlphaFoldDB" id="A0A2N7UET3"/>
<feature type="region of interest" description="Disordered" evidence="13">
    <location>
        <begin position="59"/>
        <end position="83"/>
    </location>
</feature>
<keyword evidence="12 14" id="KW-0472">Membrane</keyword>
<feature type="transmembrane region" description="Helical" evidence="14">
    <location>
        <begin position="153"/>
        <end position="174"/>
    </location>
</feature>
<evidence type="ECO:0000256" key="10">
    <source>
        <dbReference type="ARBA" id="ARBA00022989"/>
    </source>
</evidence>
<dbReference type="NCBIfam" id="TIGR01583">
    <property type="entry name" value="formate-DH-gamm"/>
    <property type="match status" value="1"/>
</dbReference>
<proteinExistence type="inferred from homology"/>
<dbReference type="OrthoDB" id="9790598at2"/>
<evidence type="ECO:0000256" key="12">
    <source>
        <dbReference type="ARBA" id="ARBA00023136"/>
    </source>
</evidence>
<feature type="transmembrane region" description="Helical" evidence="14">
    <location>
        <begin position="254"/>
        <end position="273"/>
    </location>
</feature>
<protein>
    <submittedName>
        <fullName evidence="16">Formate dehydrogenase subunit gamma</fullName>
    </submittedName>
</protein>
<dbReference type="GO" id="GO:0005886">
    <property type="term" value="C:plasma membrane"/>
    <property type="evidence" value="ECO:0007669"/>
    <property type="project" value="UniProtKB-SubCell"/>
</dbReference>
<dbReference type="GO" id="GO:0015944">
    <property type="term" value="P:formate oxidation"/>
    <property type="evidence" value="ECO:0007669"/>
    <property type="project" value="UniProtKB-ARBA"/>
</dbReference>
<evidence type="ECO:0000256" key="8">
    <source>
        <dbReference type="ARBA" id="ARBA00022723"/>
    </source>
</evidence>
<keyword evidence="8" id="KW-0479">Metal-binding</keyword>